<proteinExistence type="predicted"/>
<name>A0A418KSU3_9ACTN</name>
<evidence type="ECO:0000313" key="1">
    <source>
        <dbReference type="EMBL" id="RIQ26881.1"/>
    </source>
</evidence>
<sequence>MPLHAFVDESFSTDYVVAAAVVPAADVNAARAALRGVLRPGQRRIHFKDERPRREDQVLSVIESLEVTATVYVTKNERKARGVCLERMVPDLAAAGVSRLVLERDESLVRFDRQVLARLTREYCPGLVYEHLRAHSDLLLCVPDAIAWCWAKGGRWRQRVAGYTVESRT</sequence>
<protein>
    <recommendedName>
        <fullName evidence="3">DUF3800 domain-containing protein</fullName>
    </recommendedName>
</protein>
<dbReference type="Proteomes" id="UP000284057">
    <property type="component" value="Unassembled WGS sequence"/>
</dbReference>
<reference evidence="1 2" key="1">
    <citation type="submission" date="2018-09" db="EMBL/GenBank/DDBJ databases">
        <title>Isolation, diversity and antifungal activity of actinobacteria from wheat.</title>
        <authorList>
            <person name="Han C."/>
        </authorList>
    </citation>
    <scope>NUCLEOTIDE SEQUENCE [LARGE SCALE GENOMIC DNA]</scope>
    <source>
        <strain evidence="1 2">NEAU-YY265</strain>
    </source>
</reference>
<evidence type="ECO:0008006" key="3">
    <source>
        <dbReference type="Google" id="ProtNLM"/>
    </source>
</evidence>
<keyword evidence="2" id="KW-1185">Reference proteome</keyword>
<dbReference type="EMBL" id="QUAL01000094">
    <property type="protein sequence ID" value="RIQ26881.1"/>
    <property type="molecule type" value="Genomic_DNA"/>
</dbReference>
<gene>
    <name evidence="1" type="ORF">DY240_10425</name>
</gene>
<comment type="caution">
    <text evidence="1">The sequence shown here is derived from an EMBL/GenBank/DDBJ whole genome shotgun (WGS) entry which is preliminary data.</text>
</comment>
<evidence type="ECO:0000313" key="2">
    <source>
        <dbReference type="Proteomes" id="UP000284057"/>
    </source>
</evidence>
<dbReference type="AlphaFoldDB" id="A0A418KSU3"/>
<organism evidence="1 2">
    <name type="scientific">Jiangella rhizosphaerae</name>
    <dbReference type="NCBI Taxonomy" id="2293569"/>
    <lineage>
        <taxon>Bacteria</taxon>
        <taxon>Bacillati</taxon>
        <taxon>Actinomycetota</taxon>
        <taxon>Actinomycetes</taxon>
        <taxon>Jiangellales</taxon>
        <taxon>Jiangellaceae</taxon>
        <taxon>Jiangella</taxon>
    </lineage>
</organism>
<accession>A0A418KSU3</accession>